<feature type="compositionally biased region" description="Low complexity" evidence="1">
    <location>
        <begin position="293"/>
        <end position="302"/>
    </location>
</feature>
<dbReference type="InterPro" id="IPR003141">
    <property type="entry name" value="Pol/His_phosphatase_N"/>
</dbReference>
<gene>
    <name evidence="3" type="ordered locus">Cwoe_4303</name>
</gene>
<organism evidence="3 4">
    <name type="scientific">Conexibacter woesei (strain DSM 14684 / CCUG 47730 / CIP 108061 / JCM 11494 / NBRC 100937 / ID131577)</name>
    <dbReference type="NCBI Taxonomy" id="469383"/>
    <lineage>
        <taxon>Bacteria</taxon>
        <taxon>Bacillati</taxon>
        <taxon>Actinomycetota</taxon>
        <taxon>Thermoleophilia</taxon>
        <taxon>Solirubrobacterales</taxon>
        <taxon>Conexibacteraceae</taxon>
        <taxon>Conexibacter</taxon>
    </lineage>
</organism>
<dbReference type="Gene3D" id="3.20.20.140">
    <property type="entry name" value="Metal-dependent hydrolases"/>
    <property type="match status" value="1"/>
</dbReference>
<feature type="compositionally biased region" description="Pro residues" evidence="1">
    <location>
        <begin position="303"/>
        <end position="318"/>
    </location>
</feature>
<dbReference type="KEGG" id="cwo:Cwoe_4303"/>
<feature type="domain" description="Polymerase/histidinol phosphatase N-terminal" evidence="2">
    <location>
        <begin position="12"/>
        <end position="76"/>
    </location>
</feature>
<dbReference type="NCBIfam" id="NF038032">
    <property type="entry name" value="CehA_McbA_metalo"/>
    <property type="match status" value="1"/>
</dbReference>
<keyword evidence="4" id="KW-1185">Reference proteome</keyword>
<reference evidence="4" key="2">
    <citation type="submission" date="2010-01" db="EMBL/GenBank/DDBJ databases">
        <title>The complete genome of Conexibacter woesei DSM 14684.</title>
        <authorList>
            <consortium name="US DOE Joint Genome Institute (JGI-PGF)"/>
            <person name="Lucas S."/>
            <person name="Copeland A."/>
            <person name="Lapidus A."/>
            <person name="Glavina del Rio T."/>
            <person name="Dalin E."/>
            <person name="Tice H."/>
            <person name="Bruce D."/>
            <person name="Goodwin L."/>
            <person name="Pitluck S."/>
            <person name="Kyrpides N."/>
            <person name="Mavromatis K."/>
            <person name="Ivanova N."/>
            <person name="Mikhailova N."/>
            <person name="Chertkov O."/>
            <person name="Brettin T."/>
            <person name="Detter J.C."/>
            <person name="Han C."/>
            <person name="Larimer F."/>
            <person name="Land M."/>
            <person name="Hauser L."/>
            <person name="Markowitz V."/>
            <person name="Cheng J.-F."/>
            <person name="Hugenholtz P."/>
            <person name="Woyke T."/>
            <person name="Wu D."/>
            <person name="Pukall R."/>
            <person name="Steenblock K."/>
            <person name="Schneider S."/>
            <person name="Klenk H.-P."/>
            <person name="Eisen J.A."/>
        </authorList>
    </citation>
    <scope>NUCLEOTIDE SEQUENCE [LARGE SCALE GENOMIC DNA]</scope>
    <source>
        <strain evidence="4">DSM 14684 / CIP 108061 / JCM 11494 / NBRC 100937 / ID131577</strain>
    </source>
</reference>
<evidence type="ECO:0000259" key="2">
    <source>
        <dbReference type="SMART" id="SM00481"/>
    </source>
</evidence>
<dbReference type="RefSeq" id="WP_012935768.1">
    <property type="nucleotide sequence ID" value="NC_013739.1"/>
</dbReference>
<proteinExistence type="predicted"/>
<dbReference type="GO" id="GO:0004534">
    <property type="term" value="F:5'-3' RNA exonuclease activity"/>
    <property type="evidence" value="ECO:0007669"/>
    <property type="project" value="TreeGrafter"/>
</dbReference>
<dbReference type="AlphaFoldDB" id="D3F6R9"/>
<dbReference type="InterPro" id="IPR016195">
    <property type="entry name" value="Pol/histidinol_Pase-like"/>
</dbReference>
<dbReference type="GO" id="GO:0035312">
    <property type="term" value="F:5'-3' DNA exonuclease activity"/>
    <property type="evidence" value="ECO:0007669"/>
    <property type="project" value="TreeGrafter"/>
</dbReference>
<dbReference type="SMART" id="SM00481">
    <property type="entry name" value="POLIIIAc"/>
    <property type="match status" value="1"/>
</dbReference>
<dbReference type="STRING" id="469383.Cwoe_4303"/>
<dbReference type="SUPFAM" id="SSF89550">
    <property type="entry name" value="PHP domain-like"/>
    <property type="match status" value="1"/>
</dbReference>
<sequence length="393" mass="40752">MDPARGGYDVSCVAHVHTTFSDGTATVPELLAAARGSGADAVLLTDHDTLAARHDGWEGWHDGVLLVVGVEVSPPTGHYLAFGVEQEVAHDGRSPLEIAKAVRAAGGVGFAAHPFSRGSRMLVPALARRVVPPHGWAALALDGGTDGIELWSVTTDGAEAWRTPAEAVRWMRDPVAATDDGPPAHHLRAWDELSARRRVPALGGLDGHAPGVRLDGRVRSPLSHVRTFHLLRTHLVCERPLTGDGPADRATVLAALAAGAAWLARPCVAPAEGARLWAELADGSTVPMGGEATLGAGAAAPGTPAPGPAAPGPPAPGPAAPAVLRLRLPRAAGVRVFRDGATVAEQPLADALDLDLSAPGAYRVEARIDGRVWLLSNPVHLRADRADREGERG</sequence>
<dbReference type="EMBL" id="CP001854">
    <property type="protein sequence ID" value="ADB52717.1"/>
    <property type="molecule type" value="Genomic_DNA"/>
</dbReference>
<feature type="region of interest" description="Disordered" evidence="1">
    <location>
        <begin position="293"/>
        <end position="318"/>
    </location>
</feature>
<dbReference type="PANTHER" id="PTHR42924">
    <property type="entry name" value="EXONUCLEASE"/>
    <property type="match status" value="1"/>
</dbReference>
<evidence type="ECO:0000313" key="4">
    <source>
        <dbReference type="Proteomes" id="UP000008229"/>
    </source>
</evidence>
<accession>D3F6R9</accession>
<name>D3F6R9_CONWI</name>
<evidence type="ECO:0000313" key="3">
    <source>
        <dbReference type="EMBL" id="ADB52717.1"/>
    </source>
</evidence>
<dbReference type="Proteomes" id="UP000008229">
    <property type="component" value="Chromosome"/>
</dbReference>
<evidence type="ECO:0000256" key="1">
    <source>
        <dbReference type="SAM" id="MobiDB-lite"/>
    </source>
</evidence>
<dbReference type="InterPro" id="IPR052018">
    <property type="entry name" value="PHP_domain"/>
</dbReference>
<reference evidence="3 4" key="1">
    <citation type="journal article" date="2010" name="Stand. Genomic Sci.">
        <title>Complete genome sequence of Conexibacter woesei type strain (ID131577).</title>
        <authorList>
            <person name="Pukall R."/>
            <person name="Lapidus A."/>
            <person name="Glavina Del Rio T."/>
            <person name="Copeland A."/>
            <person name="Tice H."/>
            <person name="Cheng J.-F."/>
            <person name="Lucas S."/>
            <person name="Chen F."/>
            <person name="Nolan M."/>
            <person name="Bruce D."/>
            <person name="Goodwin L."/>
            <person name="Pitluck S."/>
            <person name="Mavromatis K."/>
            <person name="Ivanova N."/>
            <person name="Ovchinnikova G."/>
            <person name="Pati A."/>
            <person name="Chen A."/>
            <person name="Palaniappan K."/>
            <person name="Land M."/>
            <person name="Hauser L."/>
            <person name="Chang Y.-J."/>
            <person name="Jeffries C.D."/>
            <person name="Chain P."/>
            <person name="Meincke L."/>
            <person name="Sims D."/>
            <person name="Brettin T."/>
            <person name="Detter J.C."/>
            <person name="Rohde M."/>
            <person name="Goeker M."/>
            <person name="Bristow J."/>
            <person name="Eisen J.A."/>
            <person name="Markowitz V."/>
            <person name="Kyrpides N.C."/>
            <person name="Klenk H.-P."/>
            <person name="Hugenholtz P."/>
        </authorList>
    </citation>
    <scope>NUCLEOTIDE SEQUENCE [LARGE SCALE GENOMIC DNA]</scope>
    <source>
        <strain evidence="4">DSM 14684 / CIP 108061 / JCM 11494 / NBRC 100937 / ID131577</strain>
    </source>
</reference>
<dbReference type="eggNOG" id="COG0613">
    <property type="taxonomic scope" value="Bacteria"/>
</dbReference>
<dbReference type="HOGENOM" id="CLU_796762_0_0_11"/>
<dbReference type="OrthoDB" id="9804333at2"/>
<protein>
    <submittedName>
        <fullName evidence="3">PHP domain protein</fullName>
    </submittedName>
</protein>
<dbReference type="PANTHER" id="PTHR42924:SF3">
    <property type="entry name" value="POLYMERASE_HISTIDINOL PHOSPHATASE N-TERMINAL DOMAIN-CONTAINING PROTEIN"/>
    <property type="match status" value="1"/>
</dbReference>